<evidence type="ECO:0000256" key="5">
    <source>
        <dbReference type="ARBA" id="ARBA00022991"/>
    </source>
</evidence>
<dbReference type="Gene3D" id="3.40.50.620">
    <property type="entry name" value="HUPs"/>
    <property type="match status" value="1"/>
</dbReference>
<feature type="binding site" evidence="6">
    <location>
        <begin position="365"/>
        <end position="367"/>
    </location>
    <ligand>
        <name>FAD</name>
        <dbReference type="ChEBI" id="CHEBI:57692"/>
    </ligand>
</feature>
<proteinExistence type="inferred from homology"/>
<evidence type="ECO:0000313" key="9">
    <source>
        <dbReference type="EMBL" id="MDP1519597.1"/>
    </source>
</evidence>
<organism evidence="9 10">
    <name type="scientific">Porticoccus litoralis</name>
    <dbReference type="NCBI Taxonomy" id="434086"/>
    <lineage>
        <taxon>Bacteria</taxon>
        <taxon>Pseudomonadati</taxon>
        <taxon>Pseudomonadota</taxon>
        <taxon>Gammaproteobacteria</taxon>
        <taxon>Cellvibrionales</taxon>
        <taxon>Porticoccaceae</taxon>
        <taxon>Porticoccus</taxon>
    </lineage>
</organism>
<dbReference type="InterPro" id="IPR036155">
    <property type="entry name" value="Crypto/Photolyase_N_sf"/>
</dbReference>
<evidence type="ECO:0000256" key="3">
    <source>
        <dbReference type="ARBA" id="ARBA00022630"/>
    </source>
</evidence>
<dbReference type="GO" id="GO:0003913">
    <property type="term" value="F:DNA photolyase activity"/>
    <property type="evidence" value="ECO:0007669"/>
    <property type="project" value="InterPro"/>
</dbReference>
<dbReference type="GO" id="GO:0071949">
    <property type="term" value="F:FAD binding"/>
    <property type="evidence" value="ECO:0007669"/>
    <property type="project" value="TreeGrafter"/>
</dbReference>
<evidence type="ECO:0000256" key="2">
    <source>
        <dbReference type="ARBA" id="ARBA00017881"/>
    </source>
</evidence>
<dbReference type="Gene3D" id="1.25.40.80">
    <property type="match status" value="1"/>
</dbReference>
<dbReference type="PANTHER" id="PTHR11455:SF22">
    <property type="entry name" value="CRYPTOCHROME DASH"/>
    <property type="match status" value="1"/>
</dbReference>
<evidence type="ECO:0000256" key="7">
    <source>
        <dbReference type="RuleBase" id="RU367151"/>
    </source>
</evidence>
<name>A0AAW8B1B4_9GAMM</name>
<dbReference type="InterPro" id="IPR036134">
    <property type="entry name" value="Crypto/Photolyase_FAD-like_sf"/>
</dbReference>
<dbReference type="GO" id="GO:0003677">
    <property type="term" value="F:DNA binding"/>
    <property type="evidence" value="ECO:0007669"/>
    <property type="project" value="TreeGrafter"/>
</dbReference>
<comment type="function">
    <text evidence="7">May have a photoreceptor function.</text>
</comment>
<dbReference type="RefSeq" id="WP_305169109.1">
    <property type="nucleotide sequence ID" value="NZ_JAUUUU010000001.1"/>
</dbReference>
<feature type="binding site" evidence="6">
    <location>
        <begin position="228"/>
        <end position="232"/>
    </location>
    <ligand>
        <name>FAD</name>
        <dbReference type="ChEBI" id="CHEBI:57692"/>
    </ligand>
</feature>
<dbReference type="PROSITE" id="PS51645">
    <property type="entry name" value="PHR_CRY_ALPHA_BETA"/>
    <property type="match status" value="1"/>
</dbReference>
<dbReference type="SUPFAM" id="SSF48173">
    <property type="entry name" value="Cryptochrome/photolyase FAD-binding domain"/>
    <property type="match status" value="1"/>
</dbReference>
<dbReference type="InterPro" id="IPR005101">
    <property type="entry name" value="Cryptochr/Photolyase_FAD-bd"/>
</dbReference>
<dbReference type="NCBIfam" id="TIGR02765">
    <property type="entry name" value="crypto_DASH"/>
    <property type="match status" value="1"/>
</dbReference>
<evidence type="ECO:0000313" key="10">
    <source>
        <dbReference type="Proteomes" id="UP001178354"/>
    </source>
</evidence>
<dbReference type="GO" id="GO:0000719">
    <property type="term" value="P:photoreactive repair"/>
    <property type="evidence" value="ECO:0007669"/>
    <property type="project" value="TreeGrafter"/>
</dbReference>
<comment type="cofactor">
    <cofactor evidence="6 7">
        <name>FAD</name>
        <dbReference type="ChEBI" id="CHEBI:57692"/>
    </cofactor>
    <text evidence="6 7">Binds 1 FAD per subunit.</text>
</comment>
<accession>A0AAW8B1B4</accession>
<dbReference type="InterPro" id="IPR014729">
    <property type="entry name" value="Rossmann-like_a/b/a_fold"/>
</dbReference>
<keyword evidence="10" id="KW-1185">Reference proteome</keyword>
<dbReference type="EMBL" id="JAUUUU010000001">
    <property type="protein sequence ID" value="MDP1519597.1"/>
    <property type="molecule type" value="Genomic_DNA"/>
</dbReference>
<keyword evidence="4 6" id="KW-0274">FAD</keyword>
<feature type="binding site" evidence="6">
    <location>
        <position position="215"/>
    </location>
    <ligand>
        <name>FAD</name>
        <dbReference type="ChEBI" id="CHEBI:57692"/>
    </ligand>
</feature>
<dbReference type="InterPro" id="IPR006050">
    <property type="entry name" value="DNA_photolyase_N"/>
</dbReference>
<comment type="similarity">
    <text evidence="1 7">Belongs to the DNA photolyase class-1 family.</text>
</comment>
<dbReference type="Pfam" id="PF03441">
    <property type="entry name" value="FAD_binding_7"/>
    <property type="match status" value="1"/>
</dbReference>
<reference evidence="9" key="2">
    <citation type="submission" date="2023-08" db="EMBL/GenBank/DDBJ databases">
        <authorList>
            <person name="Luo J."/>
        </authorList>
    </citation>
    <scope>NUCLEOTIDE SEQUENCE</scope>
    <source>
        <strain evidence="9">DSM 25064</strain>
    </source>
</reference>
<dbReference type="AlphaFoldDB" id="A0AAW8B1B4"/>
<sequence length="434" mass="50311">MSRSSLLWFTNNLRLDDNSVFNAVSEDTKLHCIYIHDPRIELFFHLGEKHLSTHRAQFLQQTISTLDQQLSTLGQCLHKIDGDYLESLTRLVQQHSIDKIVTSRHTGSYEQQAIKAIAKRFPHLQIVVEETATIFQESQLPFALSDLDNSFTPFRKRVEGLVIDQPVTAPTSLPPPILQSSIRKPVELTASVHGGEVAALRHLETYFNSTAPLTYKETRNALDDWQSSTKLSPWLAVGALSCRRVIARLSEYESQNGANESTYWIKFELLWREYFQWYALHWGDRLYAFKGPHNRNPLTSYYAERFRAWREGHTHYPIINAAMKQLKATGYISNRARQLVASCLVHELAIDWRYGAEYFEQQLLDFDIASNWGNWQYLAGVGADPRGHRQFNLEKQTEIHDPQHRFIKSWDGNKDCQTTALFDYYGDPLWPVYK</sequence>
<dbReference type="InterPro" id="IPR002081">
    <property type="entry name" value="Cryptochrome/DNA_photolyase_1"/>
</dbReference>
<gene>
    <name evidence="9" type="ORF">Q8A57_01270</name>
</gene>
<dbReference type="InterPro" id="IPR014133">
    <property type="entry name" value="Cry_DASH"/>
</dbReference>
<dbReference type="Proteomes" id="UP001178354">
    <property type="component" value="Unassembled WGS sequence"/>
</dbReference>
<dbReference type="Gene3D" id="1.10.579.10">
    <property type="entry name" value="DNA Cyclobutane Dipyrimidine Photolyase, subunit A, domain 3"/>
    <property type="match status" value="1"/>
</dbReference>
<evidence type="ECO:0000256" key="1">
    <source>
        <dbReference type="ARBA" id="ARBA00005862"/>
    </source>
</evidence>
<evidence type="ECO:0000256" key="6">
    <source>
        <dbReference type="PIRSR" id="PIRSR602081-1"/>
    </source>
</evidence>
<keyword evidence="3 6" id="KW-0285">Flavoprotein</keyword>
<evidence type="ECO:0000256" key="4">
    <source>
        <dbReference type="ARBA" id="ARBA00022827"/>
    </source>
</evidence>
<comment type="caution">
    <text evidence="9">The sequence shown here is derived from an EMBL/GenBank/DDBJ whole genome shotgun (WGS) entry which is preliminary data.</text>
</comment>
<protein>
    <recommendedName>
        <fullName evidence="2 7">Cryptochrome DASH</fullName>
    </recommendedName>
</protein>
<keyword evidence="5 7" id="KW-0157">Chromophore</keyword>
<dbReference type="Pfam" id="PF00875">
    <property type="entry name" value="DNA_photolyase"/>
    <property type="match status" value="1"/>
</dbReference>
<feature type="domain" description="Photolyase/cryptochrome alpha/beta" evidence="8">
    <location>
        <begin position="3"/>
        <end position="134"/>
    </location>
</feature>
<dbReference type="SUPFAM" id="SSF52425">
    <property type="entry name" value="Cryptochrome/photolyase, N-terminal domain"/>
    <property type="match status" value="1"/>
</dbReference>
<reference evidence="9" key="1">
    <citation type="journal article" date="2010" name="Int. J. Syst. Evol. Microbiol.">
        <title>Porticoccus litoralis gen. nov., sp. nov., a gammaproteobacterium isolated from the Yellow Sea.</title>
        <authorList>
            <person name="Oh H.M."/>
            <person name="Kim H."/>
            <person name="Kim K.M."/>
            <person name="Min G.S."/>
            <person name="Cho J.C."/>
        </authorList>
    </citation>
    <scope>NUCLEOTIDE SEQUENCE</scope>
    <source>
        <strain evidence="9">DSM 25064</strain>
    </source>
</reference>
<dbReference type="PANTHER" id="PTHR11455">
    <property type="entry name" value="CRYPTOCHROME"/>
    <property type="match status" value="1"/>
</dbReference>
<evidence type="ECO:0000259" key="8">
    <source>
        <dbReference type="PROSITE" id="PS51645"/>
    </source>
</evidence>
<dbReference type="PRINTS" id="PR00147">
    <property type="entry name" value="DNAPHOTLYASE"/>
</dbReference>
<comment type="cofactor">
    <cofactor evidence="7">
        <name>(6R)-5,10-methylene-5,6,7,8-tetrahydrofolate</name>
        <dbReference type="ChEBI" id="CHEBI:15636"/>
    </cofactor>
    <text evidence="7">Binds 1 5,10-methenyltetrahydrofolate (MTHF) per subunit.</text>
</comment>